<evidence type="ECO:0000256" key="1">
    <source>
        <dbReference type="SAM" id="MobiDB-lite"/>
    </source>
</evidence>
<feature type="compositionally biased region" description="Basic residues" evidence="1">
    <location>
        <begin position="36"/>
        <end position="54"/>
    </location>
</feature>
<gene>
    <name evidence="2" type="ORF">D0866_11491</name>
</gene>
<organism evidence="2 3">
    <name type="scientific">Hortaea werneckii</name>
    <name type="common">Black yeast</name>
    <name type="synonym">Cladosporium werneckii</name>
    <dbReference type="NCBI Taxonomy" id="91943"/>
    <lineage>
        <taxon>Eukaryota</taxon>
        <taxon>Fungi</taxon>
        <taxon>Dikarya</taxon>
        <taxon>Ascomycota</taxon>
        <taxon>Pezizomycotina</taxon>
        <taxon>Dothideomycetes</taxon>
        <taxon>Dothideomycetidae</taxon>
        <taxon>Mycosphaerellales</taxon>
        <taxon>Teratosphaeriaceae</taxon>
        <taxon>Hortaea</taxon>
    </lineage>
</organism>
<dbReference type="Pfam" id="PF09495">
    <property type="entry name" value="DUF2462"/>
    <property type="match status" value="1"/>
</dbReference>
<accession>A0A3M7A9E9</accession>
<comment type="caution">
    <text evidence="2">The sequence shown here is derived from an EMBL/GenBank/DDBJ whole genome shotgun (WGS) entry which is preliminary data.</text>
</comment>
<dbReference type="Proteomes" id="UP000276864">
    <property type="component" value="Unassembled WGS sequence"/>
</dbReference>
<feature type="compositionally biased region" description="Polar residues" evidence="1">
    <location>
        <begin position="85"/>
        <end position="95"/>
    </location>
</feature>
<sequence>MDLGGITIMAQGEIKKTKGPGAKASSNRKQMGTKVFKPKKASLQKQQQVKKKHTSGFMDLTEKSLAGKAGHLEMLRGGKRESKAENTATKQTQKK</sequence>
<evidence type="ECO:0000313" key="2">
    <source>
        <dbReference type="EMBL" id="RMY24077.1"/>
    </source>
</evidence>
<dbReference type="InterPro" id="IPR019034">
    <property type="entry name" value="UPF0390"/>
</dbReference>
<evidence type="ECO:0000313" key="3">
    <source>
        <dbReference type="Proteomes" id="UP000276864"/>
    </source>
</evidence>
<feature type="compositionally biased region" description="Basic and acidic residues" evidence="1">
    <location>
        <begin position="70"/>
        <end position="84"/>
    </location>
</feature>
<dbReference type="EMBL" id="QWIM01001569">
    <property type="protein sequence ID" value="RMY24077.1"/>
    <property type="molecule type" value="Genomic_DNA"/>
</dbReference>
<dbReference type="AlphaFoldDB" id="A0A3M7A9E9"/>
<feature type="region of interest" description="Disordered" evidence="1">
    <location>
        <begin position="1"/>
        <end position="55"/>
    </location>
</feature>
<reference evidence="2 3" key="1">
    <citation type="journal article" date="2018" name="BMC Genomics">
        <title>Genomic evidence for intraspecific hybridization in a clonal and extremely halotolerant yeast.</title>
        <authorList>
            <person name="Gostincar C."/>
            <person name="Stajich J.E."/>
            <person name="Zupancic J."/>
            <person name="Zalar P."/>
            <person name="Gunde-Cimerman N."/>
        </authorList>
    </citation>
    <scope>NUCLEOTIDE SEQUENCE [LARGE SCALE GENOMIC DNA]</scope>
    <source>
        <strain evidence="2 3">EXF-6651</strain>
    </source>
</reference>
<feature type="region of interest" description="Disordered" evidence="1">
    <location>
        <begin position="67"/>
        <end position="95"/>
    </location>
</feature>
<dbReference type="VEuPathDB" id="FungiDB:BTJ68_03876"/>
<protein>
    <submittedName>
        <fullName evidence="2">Uncharacterized protein</fullName>
    </submittedName>
</protein>
<proteinExistence type="predicted"/>
<name>A0A3M7A9E9_HORWE</name>